<dbReference type="PANTHER" id="PTHR43798">
    <property type="entry name" value="MONOACYLGLYCEROL LIPASE"/>
    <property type="match status" value="1"/>
</dbReference>
<protein>
    <submittedName>
        <fullName evidence="2">Pimeloyl-ACP methyl ester carboxylesterase</fullName>
    </submittedName>
</protein>
<dbReference type="OrthoDB" id="9808398at2"/>
<proteinExistence type="predicted"/>
<dbReference type="AlphaFoldDB" id="A0A4R8IM64"/>
<accession>A0A4R8IM64</accession>
<reference evidence="2 3" key="1">
    <citation type="submission" date="2019-03" db="EMBL/GenBank/DDBJ databases">
        <title>Genomic Encyclopedia of Type Strains, Phase IV (KMG-IV): sequencing the most valuable type-strain genomes for metagenomic binning, comparative biology and taxonomic classification.</title>
        <authorList>
            <person name="Goeker M."/>
        </authorList>
    </citation>
    <scope>NUCLEOTIDE SEQUENCE [LARGE SCALE GENOMIC DNA]</scope>
    <source>
        <strain evidence="2 3">DSM 16326</strain>
    </source>
</reference>
<dbReference type="Proteomes" id="UP000294914">
    <property type="component" value="Unassembled WGS sequence"/>
</dbReference>
<dbReference type="Gene3D" id="3.40.50.1820">
    <property type="entry name" value="alpha/beta hydrolase"/>
    <property type="match status" value="1"/>
</dbReference>
<dbReference type="InterPro" id="IPR029058">
    <property type="entry name" value="AB_hydrolase_fold"/>
</dbReference>
<evidence type="ECO:0000313" key="2">
    <source>
        <dbReference type="EMBL" id="TDX96751.1"/>
    </source>
</evidence>
<name>A0A4R8IM64_9GAMM</name>
<evidence type="ECO:0000313" key="3">
    <source>
        <dbReference type="Proteomes" id="UP000294914"/>
    </source>
</evidence>
<dbReference type="EMBL" id="SOQX01000014">
    <property type="protein sequence ID" value="TDX96751.1"/>
    <property type="molecule type" value="Genomic_DNA"/>
</dbReference>
<comment type="caution">
    <text evidence="2">The sequence shown here is derived from an EMBL/GenBank/DDBJ whole genome shotgun (WGS) entry which is preliminary data.</text>
</comment>
<evidence type="ECO:0000259" key="1">
    <source>
        <dbReference type="Pfam" id="PF12697"/>
    </source>
</evidence>
<sequence>MPSEELRFITAPDGVRLGYKLVRQGPQAPTLVMLHGLASNHSRWSEFVGNTELRRDWNLLRPDLRGHSYSMTRKTYHREHWVDDLAAVLQQEKLHNVVILGHSLGAQIAMDFALRYSTLCGGLILLDPVFPELLHGKLGKARRWRPLLWLIVRLLRLGYALGLGQREFPIRDLHALDVKTRELLKQTSASEIARLYTNPRVDLEFIPLANYLQDVLEVVRPLPDYTRITRPVRVLLSTGTSLSDHSTLEAKIARIPHSDIVPVHCNHWPMTEKPEEVREIIETTCRQWQAQL</sequence>
<dbReference type="InterPro" id="IPR050266">
    <property type="entry name" value="AB_hydrolase_sf"/>
</dbReference>
<dbReference type="GO" id="GO:0016020">
    <property type="term" value="C:membrane"/>
    <property type="evidence" value="ECO:0007669"/>
    <property type="project" value="TreeGrafter"/>
</dbReference>
<keyword evidence="3" id="KW-1185">Reference proteome</keyword>
<feature type="domain" description="AB hydrolase-1" evidence="1">
    <location>
        <begin position="31"/>
        <end position="279"/>
    </location>
</feature>
<organism evidence="2 3">
    <name type="scientific">Thiohalophilus thiocyanatoxydans</name>
    <dbReference type="NCBI Taxonomy" id="381308"/>
    <lineage>
        <taxon>Bacteria</taxon>
        <taxon>Pseudomonadati</taxon>
        <taxon>Pseudomonadota</taxon>
        <taxon>Gammaproteobacteria</taxon>
        <taxon>Thiohalomonadales</taxon>
        <taxon>Thiohalophilaceae</taxon>
        <taxon>Thiohalophilus</taxon>
    </lineage>
</organism>
<gene>
    <name evidence="2" type="ORF">EDC23_2852</name>
</gene>
<dbReference type="Pfam" id="PF12697">
    <property type="entry name" value="Abhydrolase_6"/>
    <property type="match status" value="1"/>
</dbReference>
<dbReference type="PANTHER" id="PTHR43798:SF33">
    <property type="entry name" value="HYDROLASE, PUTATIVE (AFU_ORTHOLOGUE AFUA_2G14860)-RELATED"/>
    <property type="match status" value="1"/>
</dbReference>
<dbReference type="InterPro" id="IPR000073">
    <property type="entry name" value="AB_hydrolase_1"/>
</dbReference>
<dbReference type="SUPFAM" id="SSF53474">
    <property type="entry name" value="alpha/beta-Hydrolases"/>
    <property type="match status" value="1"/>
</dbReference>
<dbReference type="RefSeq" id="WP_134085466.1">
    <property type="nucleotide sequence ID" value="NZ_SOQX01000014.1"/>
</dbReference>